<accession>A0A170PGH8</accession>
<protein>
    <submittedName>
        <fullName evidence="1">Uncharacterized protein</fullName>
    </submittedName>
</protein>
<evidence type="ECO:0000313" key="1">
    <source>
        <dbReference type="EMBL" id="CUS03757.2"/>
    </source>
</evidence>
<dbReference type="KEGG" id="pbf:CFX0092_A1879"/>
<gene>
    <name evidence="1" type="ORF">CFX0092_A1879</name>
</gene>
<evidence type="ECO:0000313" key="2">
    <source>
        <dbReference type="Proteomes" id="UP000215027"/>
    </source>
</evidence>
<name>A0A170PGH8_9CHLR</name>
<reference evidence="1" key="1">
    <citation type="submission" date="2016-01" db="EMBL/GenBank/DDBJ databases">
        <authorList>
            <person name="Mcilroy J.S."/>
            <person name="Karst M S."/>
            <person name="Albertsen M."/>
        </authorList>
    </citation>
    <scope>NUCLEOTIDE SEQUENCE</scope>
    <source>
        <strain evidence="1">Cfx-K</strain>
    </source>
</reference>
<sequence length="43" mass="4576">MGPMTMPGEAGMPFTVWDIVTSPSIPWIAGSLPVFPDKLSRGT</sequence>
<dbReference type="Proteomes" id="UP000215027">
    <property type="component" value="Chromosome I"/>
</dbReference>
<proteinExistence type="predicted"/>
<dbReference type="AlphaFoldDB" id="A0A170PGH8"/>
<keyword evidence="2" id="KW-1185">Reference proteome</keyword>
<dbReference type="EMBL" id="LN890655">
    <property type="protein sequence ID" value="CUS03757.2"/>
    <property type="molecule type" value="Genomic_DNA"/>
</dbReference>
<organism evidence="1 2">
    <name type="scientific">Candidatus Promineifilum breve</name>
    <dbReference type="NCBI Taxonomy" id="1806508"/>
    <lineage>
        <taxon>Bacteria</taxon>
        <taxon>Bacillati</taxon>
        <taxon>Chloroflexota</taxon>
        <taxon>Ardenticatenia</taxon>
        <taxon>Candidatus Promineifilales</taxon>
        <taxon>Candidatus Promineifilaceae</taxon>
        <taxon>Candidatus Promineifilum</taxon>
    </lineage>
</organism>